<evidence type="ECO:0000256" key="2">
    <source>
        <dbReference type="ARBA" id="ARBA00022692"/>
    </source>
</evidence>
<keyword evidence="6" id="KW-0406">Ion transport</keyword>
<comment type="caution">
    <text evidence="8">The sequence shown here is derived from an EMBL/GenBank/DDBJ whole genome shotgun (WGS) entry which is preliminary data.</text>
</comment>
<comment type="function">
    <text evidence="6">Forms chloride channels.</text>
</comment>
<dbReference type="AlphaFoldDB" id="A0ABD6EPT3"/>
<keyword evidence="6" id="KW-0407">Ion channel</keyword>
<feature type="transmembrane region" description="Helical" evidence="6">
    <location>
        <begin position="270"/>
        <end position="291"/>
    </location>
</feature>
<keyword evidence="4 6" id="KW-0472">Membrane</keyword>
<comment type="similarity">
    <text evidence="5 6">Belongs to the anion channel-forming bestrophin (TC 1.A.46) family. Calcium-sensitive chloride channel subfamily.</text>
</comment>
<dbReference type="Proteomes" id="UP001608902">
    <property type="component" value="Unassembled WGS sequence"/>
</dbReference>
<evidence type="ECO:0000256" key="1">
    <source>
        <dbReference type="ARBA" id="ARBA00004370"/>
    </source>
</evidence>
<keyword evidence="6" id="KW-1003">Cell membrane</keyword>
<evidence type="ECO:0000313" key="8">
    <source>
        <dbReference type="EMBL" id="MFH4979309.1"/>
    </source>
</evidence>
<feature type="compositionally biased region" description="Basic and acidic residues" evidence="7">
    <location>
        <begin position="486"/>
        <end position="495"/>
    </location>
</feature>
<sequence>MTVSYNVDVIKTTRLLGFLKLECRWRGSVWKQTLFELLVFTVAYVIIGFIYRTDLLLNNEQKEFFVKFAKLFDQRMNYVPLTFMLGFFVNIIVGRWNDIFKNMGWIDNTALYVATYVRGADEQMRIVRRNIIRYLVLTQTLVFRDISMQVRKRFPTPETLVAAGLISKKELECYETIEHAHSKYWLPVVWCHSLLYQARTDGKIASDVQLNNVIEQIRQFRTGLGRLCNYDWVPVPLVYPQVVFFAVRAYFFLCLVARQSVDVDGHYHGGMSYMIVPYVMTALQFIFYTGWMKVAESLMNPLGEDDDDFECNFLIDRNLKVGLNCVDAAYDSKPVQEKDSFWGTKPTLLYSADSAVQPIFPFLGSVSHFELPPNVNEVIMMPHQNQRTDAGNLITDEIQEGFTEDEHKPFLVPKQVSVSVRHVTQDSVQSQTSGNSLINRFRRTFSRSSTRFLPTHRSVNKPLLVKGKTFGRFTTSTDKYDEEAEQHDTKGALRHPEHHFKSTPPDAALYPLESIDSEKKSVDKKK</sequence>
<evidence type="ECO:0000256" key="6">
    <source>
        <dbReference type="RuleBase" id="RU363126"/>
    </source>
</evidence>
<evidence type="ECO:0000313" key="9">
    <source>
        <dbReference type="Proteomes" id="UP001608902"/>
    </source>
</evidence>
<name>A0ABD6EPT3_9BILA</name>
<evidence type="ECO:0000256" key="3">
    <source>
        <dbReference type="ARBA" id="ARBA00022989"/>
    </source>
</evidence>
<feature type="transmembrane region" description="Helical" evidence="6">
    <location>
        <begin position="37"/>
        <end position="57"/>
    </location>
</feature>
<evidence type="ECO:0000256" key="5">
    <source>
        <dbReference type="ARBA" id="ARBA00034769"/>
    </source>
</evidence>
<proteinExistence type="inferred from homology"/>
<feature type="transmembrane region" description="Helical" evidence="6">
    <location>
        <begin position="78"/>
        <end position="96"/>
    </location>
</feature>
<evidence type="ECO:0000256" key="4">
    <source>
        <dbReference type="ARBA" id="ARBA00023136"/>
    </source>
</evidence>
<gene>
    <name evidence="8" type="ORF">AB6A40_006018</name>
</gene>
<accession>A0ABD6EPT3</accession>
<dbReference type="PANTHER" id="PTHR10736">
    <property type="entry name" value="BESTROPHIN"/>
    <property type="match status" value="1"/>
</dbReference>
<keyword evidence="6" id="KW-0869">Chloride channel</keyword>
<evidence type="ECO:0000256" key="7">
    <source>
        <dbReference type="SAM" id="MobiDB-lite"/>
    </source>
</evidence>
<reference evidence="8 9" key="1">
    <citation type="submission" date="2024-08" db="EMBL/GenBank/DDBJ databases">
        <title>Gnathostoma spinigerum genome.</title>
        <authorList>
            <person name="Gonzalez-Bertolin B."/>
            <person name="Monzon S."/>
            <person name="Zaballos A."/>
            <person name="Jimenez P."/>
            <person name="Dekumyoy P."/>
            <person name="Varona S."/>
            <person name="Cuesta I."/>
            <person name="Sumanam S."/>
            <person name="Adisakwattana P."/>
            <person name="Gasser R.B."/>
            <person name="Hernandez-Gonzalez A."/>
            <person name="Young N.D."/>
            <person name="Perteguer M.J."/>
        </authorList>
    </citation>
    <scope>NUCLEOTIDE SEQUENCE [LARGE SCALE GENOMIC DNA]</scope>
    <source>
        <strain evidence="8">AL3</strain>
        <tissue evidence="8">Liver</tissue>
    </source>
</reference>
<dbReference type="GO" id="GO:0005254">
    <property type="term" value="F:chloride channel activity"/>
    <property type="evidence" value="ECO:0007669"/>
    <property type="project" value="UniProtKB-KW"/>
</dbReference>
<feature type="compositionally biased region" description="Basic and acidic residues" evidence="7">
    <location>
        <begin position="516"/>
        <end position="526"/>
    </location>
</feature>
<feature type="transmembrane region" description="Helical" evidence="6">
    <location>
        <begin position="237"/>
        <end position="258"/>
    </location>
</feature>
<organism evidence="8 9">
    <name type="scientific">Gnathostoma spinigerum</name>
    <dbReference type="NCBI Taxonomy" id="75299"/>
    <lineage>
        <taxon>Eukaryota</taxon>
        <taxon>Metazoa</taxon>
        <taxon>Ecdysozoa</taxon>
        <taxon>Nematoda</taxon>
        <taxon>Chromadorea</taxon>
        <taxon>Rhabditida</taxon>
        <taxon>Spirurina</taxon>
        <taxon>Gnathostomatomorpha</taxon>
        <taxon>Gnathostomatoidea</taxon>
        <taxon>Gnathostomatidae</taxon>
        <taxon>Gnathostoma</taxon>
    </lineage>
</organism>
<protein>
    <recommendedName>
        <fullName evidence="6">Bestrophin homolog</fullName>
    </recommendedName>
</protein>
<dbReference type="PANTHER" id="PTHR10736:SF63">
    <property type="entry name" value="BESTROPHIN HOMOLOG-RELATED"/>
    <property type="match status" value="1"/>
</dbReference>
<feature type="region of interest" description="Disordered" evidence="7">
    <location>
        <begin position="476"/>
        <end position="526"/>
    </location>
</feature>
<comment type="subcellular location">
    <subcellularLocation>
        <location evidence="6">Cell membrane</location>
        <topology evidence="6">Multi-pass membrane protein</topology>
    </subcellularLocation>
    <subcellularLocation>
        <location evidence="1">Membrane</location>
    </subcellularLocation>
</comment>
<dbReference type="Pfam" id="PF01062">
    <property type="entry name" value="Bestrophin"/>
    <property type="match status" value="1"/>
</dbReference>
<keyword evidence="6" id="KW-0868">Chloride</keyword>
<dbReference type="GO" id="GO:0034707">
    <property type="term" value="C:chloride channel complex"/>
    <property type="evidence" value="ECO:0007669"/>
    <property type="project" value="UniProtKB-KW"/>
</dbReference>
<keyword evidence="2 6" id="KW-0812">Transmembrane</keyword>
<keyword evidence="6" id="KW-0813">Transport</keyword>
<keyword evidence="9" id="KW-1185">Reference proteome</keyword>
<dbReference type="InterPro" id="IPR000615">
    <property type="entry name" value="Bestrophin"/>
</dbReference>
<dbReference type="EMBL" id="JBGFUD010004045">
    <property type="protein sequence ID" value="MFH4979309.1"/>
    <property type="molecule type" value="Genomic_DNA"/>
</dbReference>
<dbReference type="GO" id="GO:0005886">
    <property type="term" value="C:plasma membrane"/>
    <property type="evidence" value="ECO:0007669"/>
    <property type="project" value="UniProtKB-SubCell"/>
</dbReference>
<dbReference type="InterPro" id="IPR021134">
    <property type="entry name" value="Bestrophin-like"/>
</dbReference>
<keyword evidence="3 6" id="KW-1133">Transmembrane helix</keyword>